<name>A0A5E4UMP4_9BURK</name>
<sequence length="367" mass="40750">MNTGMWNAFARESEMQNVLAQAVATLADRSGVAIRLIDFSPYSDGAAPHRADATITLRIRDRRIAFDVEFKARMQGRASVDVIADRQAGHATPLLLVAPYLSMTLAEQCVQRGLRFIDLAGNAYLSDDSTHICIIGKKPNETTLHDMTIPPALRAGGNASSLRLTFVVLSRPDLLNCSYRELATISGIALGAVGTQLGQLRERGHLVDDARFGRRIVARSALRDEWVTNFPLRLLPKLNAMRFRAENPDWWRDAELGANQAWWSGEVAAATLANAIRPATQTVYVKPEIRREWLLTQAKRHRLRADPAGPIEILDAFWDFGEYAETTEFGPSLLVYADLVRSRDPRNVEASQVIRSLMESNDAKAAS</sequence>
<evidence type="ECO:0000313" key="1">
    <source>
        <dbReference type="EMBL" id="VVE00813.1"/>
    </source>
</evidence>
<accession>A0A5E4UMP4</accession>
<gene>
    <name evidence="1" type="ORF">PTE30175_02046</name>
</gene>
<dbReference type="Proteomes" id="UP000414233">
    <property type="component" value="Unassembled WGS sequence"/>
</dbReference>
<reference evidence="1 2" key="1">
    <citation type="submission" date="2019-08" db="EMBL/GenBank/DDBJ databases">
        <authorList>
            <person name="Peeters C."/>
        </authorList>
    </citation>
    <scope>NUCLEOTIDE SEQUENCE [LARGE SCALE GENOMIC DNA]</scope>
    <source>
        <strain evidence="1 2">LMG 30175</strain>
    </source>
</reference>
<proteinExistence type="predicted"/>
<dbReference type="RefSeq" id="WP_191628971.1">
    <property type="nucleotide sequence ID" value="NZ_CABPRZ010000007.1"/>
</dbReference>
<dbReference type="AlphaFoldDB" id="A0A5E4UMP4"/>
<dbReference type="InterPro" id="IPR019238">
    <property type="entry name" value="AbiEi_2"/>
</dbReference>
<evidence type="ECO:0008006" key="3">
    <source>
        <dbReference type="Google" id="ProtNLM"/>
    </source>
</evidence>
<dbReference type="EMBL" id="CABPRZ010000007">
    <property type="protein sequence ID" value="VVE00813.1"/>
    <property type="molecule type" value="Genomic_DNA"/>
</dbReference>
<evidence type="ECO:0000313" key="2">
    <source>
        <dbReference type="Proteomes" id="UP000414233"/>
    </source>
</evidence>
<dbReference type="Pfam" id="PF09952">
    <property type="entry name" value="AbiEi_2"/>
    <property type="match status" value="1"/>
</dbReference>
<protein>
    <recommendedName>
        <fullName evidence="3">Transcriptional regulator</fullName>
    </recommendedName>
</protein>
<organism evidence="1 2">
    <name type="scientific">Pandoraea terrae</name>
    <dbReference type="NCBI Taxonomy" id="1537710"/>
    <lineage>
        <taxon>Bacteria</taxon>
        <taxon>Pseudomonadati</taxon>
        <taxon>Pseudomonadota</taxon>
        <taxon>Betaproteobacteria</taxon>
        <taxon>Burkholderiales</taxon>
        <taxon>Burkholderiaceae</taxon>
        <taxon>Pandoraea</taxon>
    </lineage>
</organism>
<keyword evidence="2" id="KW-1185">Reference proteome</keyword>